<evidence type="ECO:0000256" key="3">
    <source>
        <dbReference type="ARBA" id="ARBA00022763"/>
    </source>
</evidence>
<dbReference type="Proteomes" id="UP001214415">
    <property type="component" value="Chromosome 4"/>
</dbReference>
<sequence length="1190" mass="131010">MFASLPNVRDVFDPLPEMTSQETLRDTDVSSVAKTLDYLGLNDDPRPNTRDHSYGNAGLLQPAAAAAGFRATVYDVLQRSPRKESPSPQAPRAPGAGRIRSGTVVALSGPDGRQRTEMELQRAYGVTPMADMNPATRLRSLSLQAAQEPSSLPRSEDCNVYLNKLSVQVSTRMLLRLFEPYGAIEDIQLFPQTGAAVIQFEEPAHAKAAAEAGSAYIGPYLFDFFSDQSCIPQIVWGASSPTFAEPEPTLTRVVHVSSLPLGTTQAKLVQWMSTVGKIERASIRGQSAQIIFERLEDAQAALLLDDFTVHKNGMLTHWPICVQTVREEDVWPPPPPKTMRIGSSASIAPSSDKGGIPLPSDLTPTIGPDEQQALLNELHFRKGTDPIVSQYQSSVRHMYHNGIPFPSDNRASRRIDHGKYREMRKTLEAHQLTQADVDKLALEQLDIIVELARNYIGNTVVQRFFEQCSENAKTKLLESLAPHLASLGIHKNGTWAAQKIIDCAKTPEQQALIVKHIQPYTPALLLDQFGNYVVQCVLPFGFPSADFVMDAMVDRTWEIAQGRFGARTDISSARLLLDALFDIPDAHILEEVLLDPVHGVLLIGRALLSPALEPGVQAHYAETVKHLLEHTLSIIAYPWEPALSMETGDFVLYDENGGNEEVNNANPFQRPGFLEYRGQLPDTSPLLDEAPYNLYAQSQLSKDSPATLKSGSPNVTPPQNPSSGTLGAPLNLLSLQTNEGDSTATPKMPPLFPSLPQEQPSRDMSQMNAPPAYQTPDMRAWAAALGDMDAAASFLWKPGAQGKDNLRRWKSYWRGNNANGVPPSLAANPDLFRADESGAVQPGSEKLTVSPRDLHLDYNEADTPPSKHNNVNLFGDMVPLFPSQPSFEDATSQATPLSLSSGMETGSSTEEEDDEDEKPFQASATTQDECMGMTTPNEQLLEQWSRPMYGTPPQNIPESREVRSESDWPMVGPRFSSVSTSSDSEDDLANRRGLQTQKPRNGAEPLGRTNSGAMAGYGYIPSSQDSTFGLRYCLPSMNDALLDEIGDPSDWTAIANNWRDARDTDASTKDGSGELKFEEEHRYLRPRKRVAGTPDVDDVDYRTLNADVMVQCPICQKEFDAVSLNAHLDYGCGTETATNTASMDNWLGVSKDPNTQANKKLTRPQYQLKSERDMRKLLEVRAWLVRDIDN</sequence>
<feature type="compositionally biased region" description="Low complexity" evidence="9">
    <location>
        <begin position="897"/>
        <end position="908"/>
    </location>
</feature>
<keyword evidence="4" id="KW-0863">Zinc-finger</keyword>
<dbReference type="PROSITE" id="PS50303">
    <property type="entry name" value="PUM_HD"/>
    <property type="match status" value="1"/>
</dbReference>
<protein>
    <submittedName>
        <fullName evidence="12">Uncharacterized protein</fullName>
    </submittedName>
</protein>
<evidence type="ECO:0000313" key="13">
    <source>
        <dbReference type="Proteomes" id="UP001214415"/>
    </source>
</evidence>
<dbReference type="Gene3D" id="1.25.10.10">
    <property type="entry name" value="Leucine-rich Repeat Variant"/>
    <property type="match status" value="1"/>
</dbReference>
<evidence type="ECO:0000256" key="2">
    <source>
        <dbReference type="ARBA" id="ARBA00022737"/>
    </source>
</evidence>
<feature type="region of interest" description="Disordered" evidence="9">
    <location>
        <begin position="884"/>
        <end position="932"/>
    </location>
</feature>
<feature type="region of interest" description="Disordered" evidence="9">
    <location>
        <begin position="703"/>
        <end position="768"/>
    </location>
</feature>
<dbReference type="GO" id="GO:0006281">
    <property type="term" value="P:DNA repair"/>
    <property type="evidence" value="ECO:0007669"/>
    <property type="project" value="UniProtKB-KW"/>
</dbReference>
<dbReference type="PANTHER" id="PTHR47093:SF1">
    <property type="entry name" value="PROTEIN JSN1-RELATED"/>
    <property type="match status" value="1"/>
</dbReference>
<keyword evidence="7" id="KW-0694">RNA-binding</keyword>
<dbReference type="Gene3D" id="3.30.70.330">
    <property type="match status" value="1"/>
</dbReference>
<feature type="domain" description="PUM-HD" evidence="11">
    <location>
        <begin position="383"/>
        <end position="772"/>
    </location>
</feature>
<dbReference type="InterPro" id="IPR035979">
    <property type="entry name" value="RBD_domain_sf"/>
</dbReference>
<dbReference type="SMART" id="SM00360">
    <property type="entry name" value="RRM"/>
    <property type="match status" value="2"/>
</dbReference>
<evidence type="ECO:0000259" key="10">
    <source>
        <dbReference type="PROSITE" id="PS50102"/>
    </source>
</evidence>
<evidence type="ECO:0000256" key="8">
    <source>
        <dbReference type="PROSITE-ProRule" id="PRU00317"/>
    </source>
</evidence>
<feature type="region of interest" description="Disordered" evidence="9">
    <location>
        <begin position="79"/>
        <end position="112"/>
    </location>
</feature>
<dbReference type="EMBL" id="CP119903">
    <property type="protein sequence ID" value="WFD23684.1"/>
    <property type="molecule type" value="Genomic_DNA"/>
</dbReference>
<dbReference type="GO" id="GO:0008270">
    <property type="term" value="F:zinc ion binding"/>
    <property type="evidence" value="ECO:0007669"/>
    <property type="project" value="UniProtKB-KW"/>
</dbReference>
<dbReference type="GO" id="GO:0003677">
    <property type="term" value="F:DNA binding"/>
    <property type="evidence" value="ECO:0007669"/>
    <property type="project" value="InterPro"/>
</dbReference>
<evidence type="ECO:0000256" key="4">
    <source>
        <dbReference type="ARBA" id="ARBA00022771"/>
    </source>
</evidence>
<gene>
    <name evidence="12" type="ORF">MEQU1_002378</name>
</gene>
<keyword evidence="6" id="KW-0234">DNA repair</keyword>
<dbReference type="InterPro" id="IPR012677">
    <property type="entry name" value="Nucleotide-bd_a/b_plait_sf"/>
</dbReference>
<dbReference type="InterPro" id="IPR006642">
    <property type="entry name" value="Rad18_UBZ4"/>
</dbReference>
<evidence type="ECO:0000256" key="9">
    <source>
        <dbReference type="SAM" id="MobiDB-lite"/>
    </source>
</evidence>
<dbReference type="PANTHER" id="PTHR47093">
    <property type="entry name" value="PROTEIN JSN1-RELATED"/>
    <property type="match status" value="1"/>
</dbReference>
<dbReference type="InterPro" id="IPR033133">
    <property type="entry name" value="PUM-HD"/>
</dbReference>
<feature type="compositionally biased region" description="Polar residues" evidence="9">
    <location>
        <begin position="733"/>
        <end position="745"/>
    </location>
</feature>
<keyword evidence="2" id="KW-0677">Repeat</keyword>
<feature type="compositionally biased region" description="Polar residues" evidence="9">
    <location>
        <begin position="756"/>
        <end position="768"/>
    </location>
</feature>
<evidence type="ECO:0000256" key="7">
    <source>
        <dbReference type="PROSITE-ProRule" id="PRU00176"/>
    </source>
</evidence>
<evidence type="ECO:0000256" key="6">
    <source>
        <dbReference type="ARBA" id="ARBA00023204"/>
    </source>
</evidence>
<dbReference type="SUPFAM" id="SSF54928">
    <property type="entry name" value="RNA-binding domain, RBD"/>
    <property type="match status" value="2"/>
</dbReference>
<dbReference type="Pfam" id="PF00076">
    <property type="entry name" value="RRM_1"/>
    <property type="match status" value="1"/>
</dbReference>
<keyword evidence="3" id="KW-0227">DNA damage</keyword>
<dbReference type="GO" id="GO:0000288">
    <property type="term" value="P:nuclear-transcribed mRNA catabolic process, deadenylation-dependent decay"/>
    <property type="evidence" value="ECO:0007669"/>
    <property type="project" value="TreeGrafter"/>
</dbReference>
<proteinExistence type="predicted"/>
<dbReference type="InterPro" id="IPR001313">
    <property type="entry name" value="Pumilio_RNA-bd_rpt"/>
</dbReference>
<evidence type="ECO:0000313" key="12">
    <source>
        <dbReference type="EMBL" id="WFD23684.1"/>
    </source>
</evidence>
<reference evidence="12" key="1">
    <citation type="submission" date="2023-03" db="EMBL/GenBank/DDBJ databases">
        <title>Mating type loci evolution in Malassezia.</title>
        <authorList>
            <person name="Coelho M.A."/>
        </authorList>
    </citation>
    <scope>NUCLEOTIDE SEQUENCE</scope>
    <source>
        <strain evidence="12">CBS 12830</strain>
    </source>
</reference>
<dbReference type="Gene3D" id="3.30.160.60">
    <property type="entry name" value="Classic Zinc Finger"/>
    <property type="match status" value="1"/>
</dbReference>
<feature type="region of interest" description="Disordered" evidence="9">
    <location>
        <begin position="946"/>
        <end position="1012"/>
    </location>
</feature>
<feature type="compositionally biased region" description="Polar residues" evidence="9">
    <location>
        <begin position="703"/>
        <end position="714"/>
    </location>
</feature>
<evidence type="ECO:0000259" key="11">
    <source>
        <dbReference type="PROSITE" id="PS50303"/>
    </source>
</evidence>
<name>A0AAF0EEV9_9BASI</name>
<dbReference type="SMART" id="SM00025">
    <property type="entry name" value="Pumilio"/>
    <property type="match status" value="3"/>
</dbReference>
<dbReference type="SUPFAM" id="SSF48371">
    <property type="entry name" value="ARM repeat"/>
    <property type="match status" value="1"/>
</dbReference>
<feature type="compositionally biased region" description="Polar residues" evidence="9">
    <location>
        <begin position="884"/>
        <end position="896"/>
    </location>
</feature>
<dbReference type="SMART" id="SM00734">
    <property type="entry name" value="ZnF_Rad18"/>
    <property type="match status" value="1"/>
</dbReference>
<keyword evidence="5" id="KW-0862">Zinc</keyword>
<keyword evidence="13" id="KW-1185">Reference proteome</keyword>
<dbReference type="InterPro" id="IPR052645">
    <property type="entry name" value="Pumilio_domain_protein"/>
</dbReference>
<organism evidence="12 13">
    <name type="scientific">Malassezia equina</name>
    <dbReference type="NCBI Taxonomy" id="1381935"/>
    <lineage>
        <taxon>Eukaryota</taxon>
        <taxon>Fungi</taxon>
        <taxon>Dikarya</taxon>
        <taxon>Basidiomycota</taxon>
        <taxon>Ustilaginomycotina</taxon>
        <taxon>Malasseziomycetes</taxon>
        <taxon>Malasseziales</taxon>
        <taxon>Malasseziaceae</taxon>
        <taxon>Malassezia</taxon>
    </lineage>
</organism>
<accession>A0AAF0EEV9</accession>
<dbReference type="AlphaFoldDB" id="A0AAF0EEV9"/>
<dbReference type="PROSITE" id="PS50102">
    <property type="entry name" value="RRM"/>
    <property type="match status" value="1"/>
</dbReference>
<feature type="compositionally biased region" description="Polar residues" evidence="9">
    <location>
        <begin position="922"/>
        <end position="932"/>
    </location>
</feature>
<dbReference type="PROSITE" id="PS50302">
    <property type="entry name" value="PUM"/>
    <property type="match status" value="2"/>
</dbReference>
<feature type="repeat" description="Pumilio" evidence="8">
    <location>
        <begin position="479"/>
        <end position="515"/>
    </location>
</feature>
<feature type="domain" description="RRM" evidence="10">
    <location>
        <begin position="158"/>
        <end position="223"/>
    </location>
</feature>
<dbReference type="InterPro" id="IPR011989">
    <property type="entry name" value="ARM-like"/>
</dbReference>
<dbReference type="InterPro" id="IPR016024">
    <property type="entry name" value="ARM-type_fold"/>
</dbReference>
<feature type="repeat" description="Pumilio" evidence="8">
    <location>
        <begin position="441"/>
        <end position="478"/>
    </location>
</feature>
<dbReference type="InterPro" id="IPR000504">
    <property type="entry name" value="RRM_dom"/>
</dbReference>
<evidence type="ECO:0000256" key="5">
    <source>
        <dbReference type="ARBA" id="ARBA00022833"/>
    </source>
</evidence>
<keyword evidence="1" id="KW-0479">Metal-binding</keyword>
<evidence type="ECO:0000256" key="1">
    <source>
        <dbReference type="ARBA" id="ARBA00022723"/>
    </source>
</evidence>
<dbReference type="GO" id="GO:0003723">
    <property type="term" value="F:RNA binding"/>
    <property type="evidence" value="ECO:0007669"/>
    <property type="project" value="UniProtKB-UniRule"/>
</dbReference>
<dbReference type="Pfam" id="PF00806">
    <property type="entry name" value="PUF"/>
    <property type="match status" value="3"/>
</dbReference>